<dbReference type="PANTHER" id="PTHR31133:SF2">
    <property type="entry name" value="EXPRESSED PROTEIN"/>
    <property type="match status" value="1"/>
</dbReference>
<reference evidence="1 2" key="1">
    <citation type="journal article" date="2018" name="Front. Plant Sci.">
        <title>Red Clover (Trifolium pratense) and Zigzag Clover (T. medium) - A Picture of Genomic Similarities and Differences.</title>
        <authorList>
            <person name="Dluhosova J."/>
            <person name="Istvanek J."/>
            <person name="Nedelnik J."/>
            <person name="Repkova J."/>
        </authorList>
    </citation>
    <scope>NUCLEOTIDE SEQUENCE [LARGE SCALE GENOMIC DNA]</scope>
    <source>
        <strain evidence="2">cv. 10/8</strain>
        <tissue evidence="1">Leaf</tissue>
    </source>
</reference>
<dbReference type="Proteomes" id="UP000265520">
    <property type="component" value="Unassembled WGS sequence"/>
</dbReference>
<organism evidence="1 2">
    <name type="scientific">Trifolium medium</name>
    <dbReference type="NCBI Taxonomy" id="97028"/>
    <lineage>
        <taxon>Eukaryota</taxon>
        <taxon>Viridiplantae</taxon>
        <taxon>Streptophyta</taxon>
        <taxon>Embryophyta</taxon>
        <taxon>Tracheophyta</taxon>
        <taxon>Spermatophyta</taxon>
        <taxon>Magnoliopsida</taxon>
        <taxon>eudicotyledons</taxon>
        <taxon>Gunneridae</taxon>
        <taxon>Pentapetalae</taxon>
        <taxon>rosids</taxon>
        <taxon>fabids</taxon>
        <taxon>Fabales</taxon>
        <taxon>Fabaceae</taxon>
        <taxon>Papilionoideae</taxon>
        <taxon>50 kb inversion clade</taxon>
        <taxon>NPAAA clade</taxon>
        <taxon>Hologalegina</taxon>
        <taxon>IRL clade</taxon>
        <taxon>Trifolieae</taxon>
        <taxon>Trifolium</taxon>
    </lineage>
</organism>
<dbReference type="GO" id="GO:0010228">
    <property type="term" value="P:vegetative to reproductive phase transition of meristem"/>
    <property type="evidence" value="ECO:0007669"/>
    <property type="project" value="TreeGrafter"/>
</dbReference>
<dbReference type="AlphaFoldDB" id="A0A392R0C3"/>
<sequence>MNGPKDKVFEWFIGPLLIMKEQLKNLELKESEETCLKELVMRCKNDIPEDWDSTGFPSDDNVRRAQLQAIIRRGLLLPCPGCQLFDEDLGI</sequence>
<proteinExistence type="predicted"/>
<keyword evidence="2" id="KW-1185">Reference proteome</keyword>
<protein>
    <submittedName>
        <fullName evidence="1">Putative membrane protein</fullName>
    </submittedName>
</protein>
<evidence type="ECO:0000313" key="2">
    <source>
        <dbReference type="Proteomes" id="UP000265520"/>
    </source>
</evidence>
<comment type="caution">
    <text evidence="1">The sequence shown here is derived from an EMBL/GenBank/DDBJ whole genome shotgun (WGS) entry which is preliminary data.</text>
</comment>
<evidence type="ECO:0000313" key="1">
    <source>
        <dbReference type="EMBL" id="MCI29005.1"/>
    </source>
</evidence>
<dbReference type="PANTHER" id="PTHR31133">
    <property type="entry name" value="MEMBRANE PROTEIN"/>
    <property type="match status" value="1"/>
</dbReference>
<dbReference type="InterPro" id="IPR040229">
    <property type="entry name" value="At3g27390-like"/>
</dbReference>
<accession>A0A392R0C3</accession>
<name>A0A392R0C3_9FABA</name>
<dbReference type="EMBL" id="LXQA010169645">
    <property type="protein sequence ID" value="MCI29005.1"/>
    <property type="molecule type" value="Genomic_DNA"/>
</dbReference>